<comment type="caution">
    <text evidence="5 6">Lacks conserved residue(s) required for the propagation of feature annotation.</text>
</comment>
<dbReference type="EMBL" id="SLYC01000028">
    <property type="protein sequence ID" value="TCQ00612.1"/>
    <property type="molecule type" value="Genomic_DNA"/>
</dbReference>
<dbReference type="RefSeq" id="WP_132848968.1">
    <property type="nucleotide sequence ID" value="NZ_CP058648.1"/>
</dbReference>
<dbReference type="GO" id="GO:0005615">
    <property type="term" value="C:extracellular space"/>
    <property type="evidence" value="ECO:0007669"/>
    <property type="project" value="TreeGrafter"/>
</dbReference>
<feature type="short sequence motif" description="RDXXRA motif of the pArg binding pocket involved in allosteric regulation" evidence="5">
    <location>
        <begin position="328"/>
        <end position="333"/>
    </location>
</feature>
<feature type="binding site" evidence="5 6">
    <location>
        <begin position="198"/>
        <end position="203"/>
    </location>
    <ligand>
        <name>ATP</name>
        <dbReference type="ChEBI" id="CHEBI:30616"/>
    </ligand>
</feature>
<dbReference type="PANTHER" id="PTHR11547:SF38">
    <property type="entry name" value="ARGININE KINASE 1-RELATED"/>
    <property type="match status" value="1"/>
</dbReference>
<comment type="similarity">
    <text evidence="5 6 7">Belongs to the ATP:guanido phosphotransferase family.</text>
</comment>
<comment type="caution">
    <text evidence="9">The sequence shown here is derived from an EMBL/GenBank/DDBJ whole genome shotgun (WGS) entry which is preliminary data.</text>
</comment>
<protein>
    <recommendedName>
        <fullName evidence="5">Protein-arginine kinase</fullName>
        <ecNumber evidence="5">2.7.14.1</ecNumber>
    </recommendedName>
</protein>
<name>A0A4R2TEW6_9FIRM</name>
<keyword evidence="1 5" id="KW-0808">Transferase</keyword>
<dbReference type="GO" id="GO:0046314">
    <property type="term" value="P:phosphocreatine biosynthetic process"/>
    <property type="evidence" value="ECO:0007669"/>
    <property type="project" value="InterPro"/>
</dbReference>
<gene>
    <name evidence="5" type="primary">mcsB</name>
    <name evidence="9" type="ORF">EDD79_102815</name>
</gene>
<comment type="activity regulation">
    <text evidence="5">Appears to be allosterically activated by the binding of pArg-containing polypeptides to the pArg-binding pocket localized in the C-terminal domain of McsB.</text>
</comment>
<dbReference type="PANTHER" id="PTHR11547">
    <property type="entry name" value="ARGININE OR CREATINE KINASE"/>
    <property type="match status" value="1"/>
</dbReference>
<organism evidence="9 10">
    <name type="scientific">Serpentinicella alkaliphila</name>
    <dbReference type="NCBI Taxonomy" id="1734049"/>
    <lineage>
        <taxon>Bacteria</taxon>
        <taxon>Bacillati</taxon>
        <taxon>Bacillota</taxon>
        <taxon>Clostridia</taxon>
        <taxon>Peptostreptococcales</taxon>
        <taxon>Natronincolaceae</taxon>
        <taxon>Serpentinicella</taxon>
    </lineage>
</organism>
<dbReference type="InterPro" id="IPR014746">
    <property type="entry name" value="Gln_synth/guanido_kin_cat_dom"/>
</dbReference>
<dbReference type="AlphaFoldDB" id="A0A4R2TEW6"/>
<feature type="binding site" evidence="5 6">
    <location>
        <begin position="17"/>
        <end position="21"/>
    </location>
    <ligand>
        <name>ATP</name>
        <dbReference type="ChEBI" id="CHEBI:30616"/>
    </ligand>
</feature>
<dbReference type="Gene3D" id="3.30.590.10">
    <property type="entry name" value="Glutamine synthetase/guanido kinase, catalytic domain"/>
    <property type="match status" value="1"/>
</dbReference>
<reference evidence="9 10" key="1">
    <citation type="submission" date="2019-03" db="EMBL/GenBank/DDBJ databases">
        <title>Genomic Encyclopedia of Type Strains, Phase IV (KMG-IV): sequencing the most valuable type-strain genomes for metagenomic binning, comparative biology and taxonomic classification.</title>
        <authorList>
            <person name="Goeker M."/>
        </authorList>
    </citation>
    <scope>NUCLEOTIDE SEQUENCE [LARGE SCALE GENOMIC DNA]</scope>
    <source>
        <strain evidence="9 10">DSM 100013</strain>
    </source>
</reference>
<evidence type="ECO:0000313" key="9">
    <source>
        <dbReference type="EMBL" id="TCQ00612.1"/>
    </source>
</evidence>
<feature type="binding site" evidence="6">
    <location>
        <begin position="167"/>
        <end position="171"/>
    </location>
    <ligand>
        <name>ATP</name>
        <dbReference type="ChEBI" id="CHEBI:30616"/>
    </ligand>
</feature>
<dbReference type="CDD" id="cd07930">
    <property type="entry name" value="bacterial_phosphagen_kinase"/>
    <property type="match status" value="1"/>
</dbReference>
<dbReference type="OrthoDB" id="9791353at2"/>
<dbReference type="EC" id="2.7.14.1" evidence="5"/>
<evidence type="ECO:0000256" key="3">
    <source>
        <dbReference type="ARBA" id="ARBA00022777"/>
    </source>
</evidence>
<evidence type="ECO:0000259" key="8">
    <source>
        <dbReference type="PROSITE" id="PS51510"/>
    </source>
</evidence>
<accession>A0A4R2TEW6</accession>
<feature type="binding site" evidence="5 6">
    <location>
        <position position="116"/>
    </location>
    <ligand>
        <name>ATP</name>
        <dbReference type="ChEBI" id="CHEBI:30616"/>
    </ligand>
</feature>
<keyword evidence="5" id="KW-0021">Allosteric enzyme</keyword>
<keyword evidence="3 5" id="KW-0418">Kinase</keyword>
<evidence type="ECO:0000313" key="10">
    <source>
        <dbReference type="Proteomes" id="UP000295504"/>
    </source>
</evidence>
<evidence type="ECO:0000256" key="7">
    <source>
        <dbReference type="RuleBase" id="RU000505"/>
    </source>
</evidence>
<dbReference type="HAMAP" id="MF_00602">
    <property type="entry name" value="Prot_Arg_kinase"/>
    <property type="match status" value="1"/>
</dbReference>
<keyword evidence="10" id="KW-1185">Reference proteome</keyword>
<keyword evidence="2 5" id="KW-0547">Nucleotide-binding</keyword>
<comment type="function">
    <text evidence="5">Catalyzes the specific phosphorylation of arginine residues in proteins.</text>
</comment>
<dbReference type="Proteomes" id="UP000295504">
    <property type="component" value="Unassembled WGS sequence"/>
</dbReference>
<dbReference type="InterPro" id="IPR022415">
    <property type="entry name" value="ATP-guanido_PTrfase_AS"/>
</dbReference>
<proteinExistence type="inferred from homology"/>
<evidence type="ECO:0000256" key="1">
    <source>
        <dbReference type="ARBA" id="ARBA00022679"/>
    </source>
</evidence>
<dbReference type="SUPFAM" id="SSF55931">
    <property type="entry name" value="Glutamine synthetase/guanido kinase"/>
    <property type="match status" value="1"/>
</dbReference>
<feature type="domain" description="Phosphagen kinase C-terminal" evidence="8">
    <location>
        <begin position="14"/>
        <end position="245"/>
    </location>
</feature>
<keyword evidence="4 5" id="KW-0067">ATP-binding</keyword>
<dbReference type="PROSITE" id="PS00112">
    <property type="entry name" value="PHOSPHAGEN_KINASE"/>
    <property type="match status" value="1"/>
</dbReference>
<dbReference type="GO" id="GO:0005524">
    <property type="term" value="F:ATP binding"/>
    <property type="evidence" value="ECO:0007669"/>
    <property type="project" value="UniProtKB-UniRule"/>
</dbReference>
<dbReference type="GO" id="GO:1990424">
    <property type="term" value="F:protein arginine kinase activity"/>
    <property type="evidence" value="ECO:0007669"/>
    <property type="project" value="UniProtKB-EC"/>
</dbReference>
<dbReference type="PROSITE" id="PS51510">
    <property type="entry name" value="PHOSPHAGEN_KINASE_C"/>
    <property type="match status" value="1"/>
</dbReference>
<dbReference type="GO" id="GO:0004111">
    <property type="term" value="F:creatine kinase activity"/>
    <property type="evidence" value="ECO:0007669"/>
    <property type="project" value="InterPro"/>
</dbReference>
<comment type="catalytic activity">
    <reaction evidence="5">
        <text>L-arginyl-[protein] + ATP = N(omega)-phospho-L-arginyl-[protein] + ADP + H(+)</text>
        <dbReference type="Rhea" id="RHEA:43384"/>
        <dbReference type="Rhea" id="RHEA-COMP:10532"/>
        <dbReference type="Rhea" id="RHEA-COMP:10533"/>
        <dbReference type="ChEBI" id="CHEBI:15378"/>
        <dbReference type="ChEBI" id="CHEBI:29965"/>
        <dbReference type="ChEBI" id="CHEBI:30616"/>
        <dbReference type="ChEBI" id="CHEBI:83226"/>
        <dbReference type="ChEBI" id="CHEBI:456216"/>
        <dbReference type="EC" id="2.7.14.1"/>
    </reaction>
</comment>
<evidence type="ECO:0000256" key="5">
    <source>
        <dbReference type="HAMAP-Rule" id="MF_00602"/>
    </source>
</evidence>
<dbReference type="InterPro" id="IPR000749">
    <property type="entry name" value="ATP-guanido_PTrfase"/>
</dbReference>
<dbReference type="NCBIfam" id="NF002194">
    <property type="entry name" value="PRK01059.1-4"/>
    <property type="match status" value="1"/>
</dbReference>
<dbReference type="Pfam" id="PF00217">
    <property type="entry name" value="ATP-gua_Ptrans"/>
    <property type="match status" value="1"/>
</dbReference>
<evidence type="ECO:0000256" key="4">
    <source>
        <dbReference type="ARBA" id="ARBA00022840"/>
    </source>
</evidence>
<evidence type="ECO:0000256" key="6">
    <source>
        <dbReference type="PROSITE-ProRule" id="PRU00843"/>
    </source>
</evidence>
<dbReference type="InterPro" id="IPR023660">
    <property type="entry name" value="Arg_Kinase"/>
</dbReference>
<sequence length="341" mass="38523">MAKWLKEIGPHADIVVSTRVRLARNIEGFPFPHILNEEKAEELKKIVMESVISGNSTLQNHFNIISMKDISQIERLNYLEKYLVSPDLIRHSNIGSALINKEETISILINEEDHIRVQCLLPGLQLEKAWDLAQNIDDLIEEKINYSYEEELGYLTACPTNLGTGVRVSVMLHLPALSLTGHINGVLKASGQIGLAVRGIYGEGTDFLGHLYQISNQVTLGITEQEIISNISDVTMQIIQNERSARDKLLHHRKIELEDKVFRSYGILKNARVMSRSEAMQLISDIKLGINLGLIENNNMEILNELTALIQPGCLQKYYAMELSESDRDIKRAQLIREMLG</sequence>
<evidence type="ECO:0000256" key="2">
    <source>
        <dbReference type="ARBA" id="ARBA00022741"/>
    </source>
</evidence>
<dbReference type="InterPro" id="IPR022414">
    <property type="entry name" value="ATP-guanido_PTrfase_cat"/>
</dbReference>